<accession>A0AAD7EDF3</accession>
<reference evidence="1" key="1">
    <citation type="submission" date="2023-03" db="EMBL/GenBank/DDBJ databases">
        <title>Massive genome expansion in bonnet fungi (Mycena s.s.) driven by repeated elements and novel gene families across ecological guilds.</title>
        <authorList>
            <consortium name="Lawrence Berkeley National Laboratory"/>
            <person name="Harder C.B."/>
            <person name="Miyauchi S."/>
            <person name="Viragh M."/>
            <person name="Kuo A."/>
            <person name="Thoen E."/>
            <person name="Andreopoulos B."/>
            <person name="Lu D."/>
            <person name="Skrede I."/>
            <person name="Drula E."/>
            <person name="Henrissat B."/>
            <person name="Morin E."/>
            <person name="Kohler A."/>
            <person name="Barry K."/>
            <person name="LaButti K."/>
            <person name="Morin E."/>
            <person name="Salamov A."/>
            <person name="Lipzen A."/>
            <person name="Mereny Z."/>
            <person name="Hegedus B."/>
            <person name="Baldrian P."/>
            <person name="Stursova M."/>
            <person name="Weitz H."/>
            <person name="Taylor A."/>
            <person name="Grigoriev I.V."/>
            <person name="Nagy L.G."/>
            <person name="Martin F."/>
            <person name="Kauserud H."/>
        </authorList>
    </citation>
    <scope>NUCLEOTIDE SEQUENCE</scope>
    <source>
        <strain evidence="1">CBHHK002</strain>
    </source>
</reference>
<sequence>MITFDCKGWLFITTSNFAFVRLQHELDHVPYHRKEVPTKVKEYVVVNPRLTAPQVNSSKFIWLWFLSLFEYRDTVKIPFSCRGVYHLWAKLNREKWKRHEDELVSARIIIDKATKDSCSGDTKTGRPPLYRVKPVSLPEIDGFRALAFVLPDVLWKSTNKSKYEVFAIIGEQSGSGCPLGYLLIKADPKSEKGGKQKYLEAILGHLCDEWEIYAATTLSDKDWSEINACLKKFSEGKHQLCSWHVLCAVKQRLAVRKR</sequence>
<evidence type="ECO:0008006" key="3">
    <source>
        <dbReference type="Google" id="ProtNLM"/>
    </source>
</evidence>
<organism evidence="1 2">
    <name type="scientific">Mycena albidolilacea</name>
    <dbReference type="NCBI Taxonomy" id="1033008"/>
    <lineage>
        <taxon>Eukaryota</taxon>
        <taxon>Fungi</taxon>
        <taxon>Dikarya</taxon>
        <taxon>Basidiomycota</taxon>
        <taxon>Agaricomycotina</taxon>
        <taxon>Agaricomycetes</taxon>
        <taxon>Agaricomycetidae</taxon>
        <taxon>Agaricales</taxon>
        <taxon>Marasmiineae</taxon>
        <taxon>Mycenaceae</taxon>
        <taxon>Mycena</taxon>
    </lineage>
</organism>
<dbReference type="Proteomes" id="UP001218218">
    <property type="component" value="Unassembled WGS sequence"/>
</dbReference>
<gene>
    <name evidence="1" type="ORF">DFH08DRAFT_716471</name>
</gene>
<dbReference type="EMBL" id="JARIHO010000066">
    <property type="protein sequence ID" value="KAJ7314639.1"/>
    <property type="molecule type" value="Genomic_DNA"/>
</dbReference>
<evidence type="ECO:0000313" key="2">
    <source>
        <dbReference type="Proteomes" id="UP001218218"/>
    </source>
</evidence>
<evidence type="ECO:0000313" key="1">
    <source>
        <dbReference type="EMBL" id="KAJ7314639.1"/>
    </source>
</evidence>
<protein>
    <recommendedName>
        <fullName evidence="3">MULE transposase domain-containing protein</fullName>
    </recommendedName>
</protein>
<proteinExistence type="predicted"/>
<keyword evidence="2" id="KW-1185">Reference proteome</keyword>
<comment type="caution">
    <text evidence="1">The sequence shown here is derived from an EMBL/GenBank/DDBJ whole genome shotgun (WGS) entry which is preliminary data.</text>
</comment>
<dbReference type="AlphaFoldDB" id="A0AAD7EDF3"/>
<name>A0AAD7EDF3_9AGAR</name>